<feature type="transmembrane region" description="Helical" evidence="1">
    <location>
        <begin position="30"/>
        <end position="49"/>
    </location>
</feature>
<organism evidence="2 3">
    <name type="scientific">Mycolicibacterium chlorophenolicum</name>
    <dbReference type="NCBI Taxonomy" id="37916"/>
    <lineage>
        <taxon>Bacteria</taxon>
        <taxon>Bacillati</taxon>
        <taxon>Actinomycetota</taxon>
        <taxon>Actinomycetes</taxon>
        <taxon>Mycobacteriales</taxon>
        <taxon>Mycobacteriaceae</taxon>
        <taxon>Mycolicibacterium</taxon>
    </lineage>
</organism>
<dbReference type="PATRIC" id="fig|37916.4.peg.1009"/>
<gene>
    <name evidence="2" type="ORF">MCHLDSM_01130</name>
</gene>
<reference evidence="2 3" key="1">
    <citation type="journal article" date="2015" name="Genome Biol. Evol.">
        <title>Characterization of Three Mycobacterium spp. with Potential Use in Bioremediation by Genome Sequencing and Comparative Genomics.</title>
        <authorList>
            <person name="Das S."/>
            <person name="Pettersson B.M."/>
            <person name="Behra P.R."/>
            <person name="Ramesh M."/>
            <person name="Dasgupta S."/>
            <person name="Bhattacharya A."/>
            <person name="Kirsebom L.A."/>
        </authorList>
    </citation>
    <scope>NUCLEOTIDE SEQUENCE [LARGE SCALE GENOMIC DNA]</scope>
    <source>
        <strain evidence="2 3">DSM 43826</strain>
    </source>
</reference>
<dbReference type="AlphaFoldDB" id="A0A0J6WLE4"/>
<keyword evidence="3" id="KW-1185">Reference proteome</keyword>
<dbReference type="Proteomes" id="UP000036513">
    <property type="component" value="Unassembled WGS sequence"/>
</dbReference>
<protein>
    <recommendedName>
        <fullName evidence="4">UsfY protein</fullName>
    </recommendedName>
</protein>
<sequence length="71" mass="7534">MPGLIAVGVSSALIFTSLFAFAVGHVEAGVIAAVLAVALIVGGLTWLTVERRRVRRIEVIYLQAHPEPGPR</sequence>
<name>A0A0J6WLE4_9MYCO</name>
<keyword evidence="1" id="KW-0472">Membrane</keyword>
<dbReference type="EMBL" id="JYNL01000009">
    <property type="protein sequence ID" value="KMO82507.1"/>
    <property type="molecule type" value="Genomic_DNA"/>
</dbReference>
<keyword evidence="1" id="KW-0812">Transmembrane</keyword>
<evidence type="ECO:0008006" key="4">
    <source>
        <dbReference type="Google" id="ProtNLM"/>
    </source>
</evidence>
<accession>A0A0J6WLE4</accession>
<evidence type="ECO:0000256" key="1">
    <source>
        <dbReference type="SAM" id="Phobius"/>
    </source>
</evidence>
<comment type="caution">
    <text evidence="2">The sequence shown here is derived from an EMBL/GenBank/DDBJ whole genome shotgun (WGS) entry which is preliminary data.</text>
</comment>
<proteinExistence type="predicted"/>
<evidence type="ECO:0000313" key="3">
    <source>
        <dbReference type="Proteomes" id="UP000036513"/>
    </source>
</evidence>
<keyword evidence="1" id="KW-1133">Transmembrane helix</keyword>
<evidence type="ECO:0000313" key="2">
    <source>
        <dbReference type="EMBL" id="KMO82507.1"/>
    </source>
</evidence>